<dbReference type="Gene3D" id="2.60.40.1190">
    <property type="match status" value="1"/>
</dbReference>
<gene>
    <name evidence="1" type="ORF">GALL_204660</name>
</gene>
<dbReference type="PROSITE" id="PS51257">
    <property type="entry name" value="PROKAR_LIPOPROTEIN"/>
    <property type="match status" value="1"/>
</dbReference>
<proteinExistence type="predicted"/>
<dbReference type="AlphaFoldDB" id="A0A1J5RMK4"/>
<reference evidence="1" key="1">
    <citation type="submission" date="2016-10" db="EMBL/GenBank/DDBJ databases">
        <title>Sequence of Gallionella enrichment culture.</title>
        <authorList>
            <person name="Poehlein A."/>
            <person name="Muehling M."/>
            <person name="Daniel R."/>
        </authorList>
    </citation>
    <scope>NUCLEOTIDE SEQUENCE</scope>
</reference>
<sequence length="280" mass="31457">MKTIRNLFFFLVIIVFVSCTHNLAPQGQYQSSAIVADGNASEWEMPLRFANKYYTISYNITNDKKNIYIVVVSKDDEMEKRILRSGITIYFDPKGENNRKISLTYPERKAGVLNINPRNGRPIINDTSNTKHAMVLKSDTYDVKGFYELQDGRFSVKDKRSKIQVGLKTDVDSGLVYEAVIPINYVLENGLTDKALKKNFSIGIVVHENAVAANRRMENNSNNNSGMRPRISIGGGFGGFGYGGVGMGIGMGGGRMRRQGNDTLQEEIMWYQFRFTTSAN</sequence>
<name>A0A1J5RMK4_9ZZZZ</name>
<comment type="caution">
    <text evidence="1">The sequence shown here is derived from an EMBL/GenBank/DDBJ whole genome shotgun (WGS) entry which is preliminary data.</text>
</comment>
<protein>
    <recommendedName>
        <fullName evidence="2">Lipoprotein</fullName>
    </recommendedName>
</protein>
<organism evidence="1">
    <name type="scientific">mine drainage metagenome</name>
    <dbReference type="NCBI Taxonomy" id="410659"/>
    <lineage>
        <taxon>unclassified sequences</taxon>
        <taxon>metagenomes</taxon>
        <taxon>ecological metagenomes</taxon>
    </lineage>
</organism>
<evidence type="ECO:0000313" key="1">
    <source>
        <dbReference type="EMBL" id="OIQ97456.1"/>
    </source>
</evidence>
<evidence type="ECO:0008006" key="2">
    <source>
        <dbReference type="Google" id="ProtNLM"/>
    </source>
</evidence>
<dbReference type="EMBL" id="MLJW01000132">
    <property type="protein sequence ID" value="OIQ97456.1"/>
    <property type="molecule type" value="Genomic_DNA"/>
</dbReference>
<accession>A0A1J5RMK4</accession>